<evidence type="ECO:0000259" key="2">
    <source>
        <dbReference type="PROSITE" id="PS50975"/>
    </source>
</evidence>
<name>W6S3C0_9CLOT</name>
<dbReference type="RefSeq" id="WP_044038239.1">
    <property type="nucleotide sequence ID" value="NZ_HG917868.1"/>
</dbReference>
<dbReference type="GO" id="GO:0046872">
    <property type="term" value="F:metal ion binding"/>
    <property type="evidence" value="ECO:0007669"/>
    <property type="project" value="InterPro"/>
</dbReference>
<dbReference type="PATRIC" id="fig|1216932.3.peg.1658"/>
<dbReference type="AlphaFoldDB" id="W6S3C0"/>
<dbReference type="Gene3D" id="3.30.470.20">
    <property type="entry name" value="ATP-grasp fold, B domain"/>
    <property type="match status" value="1"/>
</dbReference>
<gene>
    <name evidence="3" type="ORF">CM240_1664</name>
</gene>
<dbReference type="InterPro" id="IPR011761">
    <property type="entry name" value="ATP-grasp"/>
</dbReference>
<dbReference type="SUPFAM" id="SSF56059">
    <property type="entry name" value="Glutathione synthetase ATP-binding domain-like"/>
    <property type="match status" value="1"/>
</dbReference>
<sequence>MKNVLVFPCGTEIGLEINKALKNSKFFKVFGASSEKINHGNYVFDDYIGELPYVTDDNFMGSLNELIIKYKIDYIYPAHDTVLLELSRIRDEIKCIVVASEYMTCKICRDKMETYKIFKDKIEVPKIYNLRDKIDIYPVFLKPNIGQGSQDTYLVHNKDELDFYVNRNSKLMILEYLPGKEYTVDCFTDRNGELKYIYPRERRRVRNGISVNTYPVESIEFNNIAEKINKNLKIRGAWFFQVKRDRNNKLVLLEIEPRIAGAMGINRSIGVNLPLITLFDFENIDIEIMKNNFNICLDRALENKYKIDLEYDELFVDLDDTIIMRQTINTNLIKFLFQCINEKKRITLITRHLKSDLEDHLKKYRIYEIFDEIIVINDGSKKHKHIKNLKSIFIDDSYIERKDVKDNIGIPVFDIDSIECLIK</sequence>
<dbReference type="Pfam" id="PF15632">
    <property type="entry name" value="ATPgrasp_Ter"/>
    <property type="match status" value="1"/>
</dbReference>
<dbReference type="InterPro" id="IPR036412">
    <property type="entry name" value="HAD-like_sf"/>
</dbReference>
<dbReference type="OrthoDB" id="9803907at2"/>
<evidence type="ECO:0000313" key="4">
    <source>
        <dbReference type="Proteomes" id="UP000019426"/>
    </source>
</evidence>
<evidence type="ECO:0000256" key="1">
    <source>
        <dbReference type="PROSITE-ProRule" id="PRU00409"/>
    </source>
</evidence>
<proteinExistence type="predicted"/>
<dbReference type="InterPro" id="IPR013815">
    <property type="entry name" value="ATP_grasp_subdomain_1"/>
</dbReference>
<dbReference type="HOGENOM" id="CLU_052967_0_0_9"/>
<organism evidence="3 4">
    <name type="scientific">Clostridium bornimense</name>
    <dbReference type="NCBI Taxonomy" id="1216932"/>
    <lineage>
        <taxon>Bacteria</taxon>
        <taxon>Bacillati</taxon>
        <taxon>Bacillota</taxon>
        <taxon>Clostridia</taxon>
        <taxon>Eubacteriales</taxon>
        <taxon>Clostridiaceae</taxon>
        <taxon>Clostridium</taxon>
    </lineage>
</organism>
<dbReference type="Proteomes" id="UP000019426">
    <property type="component" value="Chromosome M2/40_rep1"/>
</dbReference>
<keyword evidence="1" id="KW-0067">ATP-binding</keyword>
<feature type="domain" description="ATP-grasp" evidence="2">
    <location>
        <begin position="111"/>
        <end position="282"/>
    </location>
</feature>
<keyword evidence="1" id="KW-0547">Nucleotide-binding</keyword>
<dbReference type="eggNOG" id="COG2232">
    <property type="taxonomic scope" value="Bacteria"/>
</dbReference>
<evidence type="ECO:0000313" key="3">
    <source>
        <dbReference type="EMBL" id="CDM68822.1"/>
    </source>
</evidence>
<reference evidence="3 4" key="1">
    <citation type="submission" date="2013-11" db="EMBL/GenBank/DDBJ databases">
        <title>Complete genome sequence of Clostridum sp. M2/40.</title>
        <authorList>
            <person name="Wibberg D."/>
            <person name="Puehler A."/>
            <person name="Schlueter A."/>
        </authorList>
    </citation>
    <scope>NUCLEOTIDE SEQUENCE [LARGE SCALE GENOMIC DNA]</scope>
    <source>
        <strain evidence="4">M2/40</strain>
    </source>
</reference>
<dbReference type="GO" id="GO:0005524">
    <property type="term" value="F:ATP binding"/>
    <property type="evidence" value="ECO:0007669"/>
    <property type="project" value="UniProtKB-UniRule"/>
</dbReference>
<accession>W6S3C0</accession>
<protein>
    <submittedName>
        <fullName evidence="3">Carbamoylphosphate synthase large subunit</fullName>
    </submittedName>
</protein>
<dbReference type="STRING" id="1216932.CM240_1664"/>
<dbReference type="Gene3D" id="3.30.1490.20">
    <property type="entry name" value="ATP-grasp fold, A domain"/>
    <property type="match status" value="1"/>
</dbReference>
<dbReference type="KEGG" id="clt:CM240_1664"/>
<keyword evidence="4" id="KW-1185">Reference proteome</keyword>
<dbReference type="PROSITE" id="PS50975">
    <property type="entry name" value="ATP_GRASP"/>
    <property type="match status" value="1"/>
</dbReference>
<dbReference type="EMBL" id="HG917868">
    <property type="protein sequence ID" value="CDM68822.1"/>
    <property type="molecule type" value="Genomic_DNA"/>
</dbReference>
<dbReference type="Gene3D" id="3.40.50.20">
    <property type="match status" value="1"/>
</dbReference>
<dbReference type="SUPFAM" id="SSF56784">
    <property type="entry name" value="HAD-like"/>
    <property type="match status" value="1"/>
</dbReference>